<dbReference type="SUPFAM" id="SSF53756">
    <property type="entry name" value="UDP-Glycosyltransferase/glycogen phosphorylase"/>
    <property type="match status" value="1"/>
</dbReference>
<protein>
    <recommendedName>
        <fullName evidence="1">Glycosyl transferase family 1 domain-containing protein</fullName>
    </recommendedName>
</protein>
<dbReference type="EMBL" id="MHRK01000017">
    <property type="protein sequence ID" value="OHA24183.1"/>
    <property type="molecule type" value="Genomic_DNA"/>
</dbReference>
<dbReference type="GO" id="GO:0016757">
    <property type="term" value="F:glycosyltransferase activity"/>
    <property type="evidence" value="ECO:0007669"/>
    <property type="project" value="InterPro"/>
</dbReference>
<accession>A0A1G2MJX8</accession>
<dbReference type="PANTHER" id="PTHR12526">
    <property type="entry name" value="GLYCOSYLTRANSFERASE"/>
    <property type="match status" value="1"/>
</dbReference>
<dbReference type="CDD" id="cd03801">
    <property type="entry name" value="GT4_PimA-like"/>
    <property type="match status" value="1"/>
</dbReference>
<dbReference type="Pfam" id="PF00534">
    <property type="entry name" value="Glycos_transf_1"/>
    <property type="match status" value="1"/>
</dbReference>
<dbReference type="Proteomes" id="UP000177130">
    <property type="component" value="Unassembled WGS sequence"/>
</dbReference>
<dbReference type="AlphaFoldDB" id="A0A1G2MJX8"/>
<gene>
    <name evidence="2" type="ORF">A3C72_03550</name>
</gene>
<reference evidence="2 3" key="1">
    <citation type="journal article" date="2016" name="Nat. Commun.">
        <title>Thousands of microbial genomes shed light on interconnected biogeochemical processes in an aquifer system.</title>
        <authorList>
            <person name="Anantharaman K."/>
            <person name="Brown C.T."/>
            <person name="Hug L.A."/>
            <person name="Sharon I."/>
            <person name="Castelle C.J."/>
            <person name="Probst A.J."/>
            <person name="Thomas B.C."/>
            <person name="Singh A."/>
            <person name="Wilkins M.J."/>
            <person name="Karaoz U."/>
            <person name="Brodie E.L."/>
            <person name="Williams K.H."/>
            <person name="Hubbard S.S."/>
            <person name="Banfield J.F."/>
        </authorList>
    </citation>
    <scope>NUCLEOTIDE SEQUENCE [LARGE SCALE GENOMIC DNA]</scope>
</reference>
<feature type="domain" description="Glycosyl transferase family 1" evidence="1">
    <location>
        <begin position="167"/>
        <end position="327"/>
    </location>
</feature>
<evidence type="ECO:0000313" key="2">
    <source>
        <dbReference type="EMBL" id="OHA24183.1"/>
    </source>
</evidence>
<organism evidence="2 3">
    <name type="scientific">Candidatus Taylorbacteria bacterium RIFCSPHIGHO2_02_FULL_43_32b</name>
    <dbReference type="NCBI Taxonomy" id="1802306"/>
    <lineage>
        <taxon>Bacteria</taxon>
        <taxon>Candidatus Tayloriibacteriota</taxon>
    </lineage>
</organism>
<proteinExistence type="predicted"/>
<dbReference type="Gene3D" id="3.40.50.2000">
    <property type="entry name" value="Glycogen Phosphorylase B"/>
    <property type="match status" value="1"/>
</dbReference>
<evidence type="ECO:0000259" key="1">
    <source>
        <dbReference type="Pfam" id="PF00534"/>
    </source>
</evidence>
<sequence length="357" mass="41378">MNERKLRLLVVTQTVDKNDGVLGFFHRWIEVFSENFSSIKVVCLGKGAFDLPDNVSVFSLGKEEKELRIMNNELGKKARYGFRFVRQIVRMRNEYDAVFVHMNEEYVLLGGILWRLMGKKVMLWRNHKDGSFKTRLAVFLSHKVFCTSESSFTARYKKTVLMPVGIDTDFFDYNGEDDRKEILFLGRVAPIKRPHLFAESLVNLKNHGVEFTARIVGDHLSKDEVYSEEIIKSIDSAKLSDRVILERGVPYVETPKYYRRALIHVNLTFSGSLDKTIFEAMSSGALPLISNEYFKGKIDDMFVTRDEPKEIAEKLRNLLLLLDEQREDSRKSLRNFVEKEHSLKLLSERLVALVSTF</sequence>
<name>A0A1G2MJX8_9BACT</name>
<comment type="caution">
    <text evidence="2">The sequence shown here is derived from an EMBL/GenBank/DDBJ whole genome shotgun (WGS) entry which is preliminary data.</text>
</comment>
<evidence type="ECO:0000313" key="3">
    <source>
        <dbReference type="Proteomes" id="UP000177130"/>
    </source>
</evidence>
<dbReference type="InterPro" id="IPR001296">
    <property type="entry name" value="Glyco_trans_1"/>
</dbReference>
<dbReference type="STRING" id="1802306.A3C72_03550"/>